<evidence type="ECO:0000256" key="3">
    <source>
        <dbReference type="ARBA" id="ARBA00022771"/>
    </source>
</evidence>
<dbReference type="InterPro" id="IPR013087">
    <property type="entry name" value="Znf_C2H2_type"/>
</dbReference>
<proteinExistence type="predicted"/>
<sequence>MELSSAADGAAANLLMECDEEEQSVWPSSPQRHEEEEEEGHDEALAAAVGPLEKEELDLRPVKIVPIPVQPVGGCSPPTQNNPMQSPGVPLGFKVNGRLVCLLPGGGPAELKLCSHPGGSASGFTTVQIHSPAAPHHIHTTGPLTAAEADSTPIITGVVSGEAAQKVLSVHSVTSESISPPRAPPVPVSVPSPWKLVPLQTTPPPVAPKKPKPKPTAPHPKLLHRGQLGPVSPPDCSVCLSQYKLITELRGFMCLCSPTIALSLKNLKKKNKKKKKKKKKHSRRSGDKHKKSKSPGDPETSGIGSRPRPGPPASKVTSPVQRPYRPPDHFLSDRLSPAPVPPLSSGSSSPPPEPARPGSPPGTEPRPGKLVIMVEDFYYGSAPGRPVARHTQPDRRFTGPFRCINCPRSLGNNTRLMSHMKQHVSSTLGGDVSVCPHCYRHFLSPFKLQCHVEAVHSQYQSTAKCRICELDFGSEAAFLWHMKSTHTPGEMPYVCQVCDFRSSFYSDVWSHFHQFHADSKHLMCQYCLRVMRSNASYQQHFARHQKKHVFGCEKCRLHFLFTK</sequence>
<protein>
    <recommendedName>
        <fullName evidence="12">C2H2-type domain-containing protein</fullName>
    </recommendedName>
</protein>
<keyword evidence="4" id="KW-0862">Zinc</keyword>
<dbReference type="EMBL" id="SCKG01000014">
    <property type="protein sequence ID" value="TDH03656.1"/>
    <property type="molecule type" value="Genomic_DNA"/>
</dbReference>
<feature type="compositionally biased region" description="Basic residues" evidence="7">
    <location>
        <begin position="267"/>
        <end position="293"/>
    </location>
</feature>
<dbReference type="InterPro" id="IPR050527">
    <property type="entry name" value="Snail/Krueppel_Znf"/>
</dbReference>
<evidence type="ECO:0000259" key="9">
    <source>
        <dbReference type="PROSITE" id="PS50808"/>
    </source>
</evidence>
<evidence type="ECO:0000313" key="11">
    <source>
        <dbReference type="Proteomes" id="UP000295070"/>
    </source>
</evidence>
<dbReference type="PROSITE" id="PS00028">
    <property type="entry name" value="ZINC_FINGER_C2H2_1"/>
    <property type="match status" value="4"/>
</dbReference>
<keyword evidence="5" id="KW-0539">Nucleus</keyword>
<dbReference type="SUPFAM" id="SSF57667">
    <property type="entry name" value="beta-beta-alpha zinc fingers"/>
    <property type="match status" value="1"/>
</dbReference>
<dbReference type="PANTHER" id="PTHR24388:SF45">
    <property type="entry name" value="POGO TRANSPOSABLE ELEMENT DERIVED WITH ZNF DOMAIN"/>
    <property type="match status" value="1"/>
</dbReference>
<dbReference type="PROSITE" id="PS50157">
    <property type="entry name" value="ZINC_FINGER_C2H2_2"/>
    <property type="match status" value="1"/>
</dbReference>
<evidence type="ECO:0008006" key="12">
    <source>
        <dbReference type="Google" id="ProtNLM"/>
    </source>
</evidence>
<evidence type="ECO:0000256" key="7">
    <source>
        <dbReference type="SAM" id="MobiDB-lite"/>
    </source>
</evidence>
<dbReference type="GO" id="GO:0000981">
    <property type="term" value="F:DNA-binding transcription factor activity, RNA polymerase II-specific"/>
    <property type="evidence" value="ECO:0007669"/>
    <property type="project" value="TreeGrafter"/>
</dbReference>
<dbReference type="Gene3D" id="3.30.160.60">
    <property type="entry name" value="Classic Zinc Finger"/>
    <property type="match status" value="2"/>
</dbReference>
<keyword evidence="2" id="KW-0677">Repeat</keyword>
<dbReference type="SMART" id="SM00355">
    <property type="entry name" value="ZnF_C2H2"/>
    <property type="match status" value="5"/>
</dbReference>
<dbReference type="GO" id="GO:0000978">
    <property type="term" value="F:RNA polymerase II cis-regulatory region sequence-specific DNA binding"/>
    <property type="evidence" value="ECO:0007669"/>
    <property type="project" value="TreeGrafter"/>
</dbReference>
<evidence type="ECO:0000256" key="4">
    <source>
        <dbReference type="ARBA" id="ARBA00022833"/>
    </source>
</evidence>
<evidence type="ECO:0000256" key="6">
    <source>
        <dbReference type="PROSITE-ProRule" id="PRU00042"/>
    </source>
</evidence>
<keyword evidence="3 6" id="KW-0863">Zinc-finger</keyword>
<evidence type="ECO:0000313" key="10">
    <source>
        <dbReference type="EMBL" id="TDH03656.1"/>
    </source>
</evidence>
<feature type="domain" description="C2H2-type" evidence="8">
    <location>
        <begin position="401"/>
        <end position="428"/>
    </location>
</feature>
<feature type="compositionally biased region" description="Pro residues" evidence="7">
    <location>
        <begin position="349"/>
        <end position="364"/>
    </location>
</feature>
<keyword evidence="11" id="KW-1185">Reference proteome</keyword>
<gene>
    <name evidence="10" type="ORF">EPR50_G00144240</name>
</gene>
<dbReference type="InterPro" id="IPR036236">
    <property type="entry name" value="Znf_C2H2_sf"/>
</dbReference>
<feature type="domain" description="BED-type" evidence="9">
    <location>
        <begin position="503"/>
        <end position="563"/>
    </location>
</feature>
<evidence type="ECO:0000256" key="1">
    <source>
        <dbReference type="ARBA" id="ARBA00022723"/>
    </source>
</evidence>
<keyword evidence="1" id="KW-0479">Metal-binding</keyword>
<feature type="compositionally biased region" description="Pro residues" evidence="7">
    <location>
        <begin position="201"/>
        <end position="218"/>
    </location>
</feature>
<evidence type="ECO:0000256" key="2">
    <source>
        <dbReference type="ARBA" id="ARBA00022737"/>
    </source>
</evidence>
<comment type="caution">
    <text evidence="10">The sequence shown here is derived from an EMBL/GenBank/DDBJ whole genome shotgun (WGS) entry which is preliminary data.</text>
</comment>
<dbReference type="Proteomes" id="UP000295070">
    <property type="component" value="Chromosome 14"/>
</dbReference>
<dbReference type="STRING" id="8167.A0A484CJR1"/>
<dbReference type="InterPro" id="IPR003656">
    <property type="entry name" value="Znf_BED"/>
</dbReference>
<dbReference type="PROSITE" id="PS50808">
    <property type="entry name" value="ZF_BED"/>
    <property type="match status" value="1"/>
</dbReference>
<evidence type="ECO:0000256" key="5">
    <source>
        <dbReference type="ARBA" id="ARBA00023242"/>
    </source>
</evidence>
<reference evidence="10 11" key="1">
    <citation type="submission" date="2019-01" db="EMBL/GenBank/DDBJ databases">
        <title>A chromosome-scale genome assembly of the yellow perch, Perca flavescens.</title>
        <authorList>
            <person name="Feron R."/>
            <person name="Morvezen R."/>
            <person name="Bestin A."/>
            <person name="Haffray P."/>
            <person name="Klopp C."/>
            <person name="Zahm M."/>
            <person name="Cabau C."/>
            <person name="Roques C."/>
            <person name="Donnadieu C."/>
            <person name="Bouchez O."/>
            <person name="Christie M."/>
            <person name="Larson W."/>
            <person name="Guiguen Y."/>
        </authorList>
    </citation>
    <scope>NUCLEOTIDE SEQUENCE [LARGE SCALE GENOMIC DNA]</scope>
    <source>
        <strain evidence="10">YP-PL-M2</strain>
        <tissue evidence="10">Blood</tissue>
    </source>
</reference>
<name>A0A484CJR1_PERFV</name>
<dbReference type="PANTHER" id="PTHR24388">
    <property type="entry name" value="ZINC FINGER PROTEIN"/>
    <property type="match status" value="1"/>
</dbReference>
<feature type="region of interest" description="Disordered" evidence="7">
    <location>
        <begin position="1"/>
        <end position="45"/>
    </location>
</feature>
<dbReference type="AlphaFoldDB" id="A0A484CJR1"/>
<accession>A0A484CJR1</accession>
<dbReference type="GO" id="GO:0008270">
    <property type="term" value="F:zinc ion binding"/>
    <property type="evidence" value="ECO:0007669"/>
    <property type="project" value="UniProtKB-KW"/>
</dbReference>
<evidence type="ECO:0000259" key="8">
    <source>
        <dbReference type="PROSITE" id="PS50157"/>
    </source>
</evidence>
<feature type="region of interest" description="Disordered" evidence="7">
    <location>
        <begin position="267"/>
        <end position="368"/>
    </location>
</feature>
<feature type="region of interest" description="Disordered" evidence="7">
    <location>
        <begin position="199"/>
        <end position="231"/>
    </location>
</feature>
<organism evidence="10 11">
    <name type="scientific">Perca flavescens</name>
    <name type="common">American yellow perch</name>
    <name type="synonym">Morone flavescens</name>
    <dbReference type="NCBI Taxonomy" id="8167"/>
    <lineage>
        <taxon>Eukaryota</taxon>
        <taxon>Metazoa</taxon>
        <taxon>Chordata</taxon>
        <taxon>Craniata</taxon>
        <taxon>Vertebrata</taxon>
        <taxon>Euteleostomi</taxon>
        <taxon>Actinopterygii</taxon>
        <taxon>Neopterygii</taxon>
        <taxon>Teleostei</taxon>
        <taxon>Neoteleostei</taxon>
        <taxon>Acanthomorphata</taxon>
        <taxon>Eupercaria</taxon>
        <taxon>Perciformes</taxon>
        <taxon>Percoidei</taxon>
        <taxon>Percidae</taxon>
        <taxon>Percinae</taxon>
        <taxon>Perca</taxon>
    </lineage>
</organism>